<reference evidence="1 2" key="3">
    <citation type="submission" date="2019-11" db="EMBL/GenBank/DDBJ databases">
        <title>A de novo genome assembly of a pear dwarfing rootstock.</title>
        <authorList>
            <person name="Wang F."/>
            <person name="Wang J."/>
            <person name="Li S."/>
            <person name="Zhang Y."/>
            <person name="Fang M."/>
            <person name="Ma L."/>
            <person name="Zhao Y."/>
            <person name="Jiang S."/>
        </authorList>
    </citation>
    <scope>NUCLEOTIDE SEQUENCE [LARGE SCALE GENOMIC DNA]</scope>
    <source>
        <strain evidence="1">S2</strain>
        <tissue evidence="1">Leaf</tissue>
    </source>
</reference>
<organism evidence="1 2">
    <name type="scientific">Pyrus ussuriensis x Pyrus communis</name>
    <dbReference type="NCBI Taxonomy" id="2448454"/>
    <lineage>
        <taxon>Eukaryota</taxon>
        <taxon>Viridiplantae</taxon>
        <taxon>Streptophyta</taxon>
        <taxon>Embryophyta</taxon>
        <taxon>Tracheophyta</taxon>
        <taxon>Spermatophyta</taxon>
        <taxon>Magnoliopsida</taxon>
        <taxon>eudicotyledons</taxon>
        <taxon>Gunneridae</taxon>
        <taxon>Pentapetalae</taxon>
        <taxon>rosids</taxon>
        <taxon>fabids</taxon>
        <taxon>Rosales</taxon>
        <taxon>Rosaceae</taxon>
        <taxon>Amygdaloideae</taxon>
        <taxon>Maleae</taxon>
        <taxon>Pyrus</taxon>
    </lineage>
</organism>
<dbReference type="EMBL" id="SMOL01000401">
    <property type="protein sequence ID" value="KAB2619148.1"/>
    <property type="molecule type" value="Genomic_DNA"/>
</dbReference>
<name>A0A5N5GV18_9ROSA</name>
<protein>
    <submittedName>
        <fullName evidence="1">Uncharacterized protein</fullName>
    </submittedName>
</protein>
<dbReference type="AlphaFoldDB" id="A0A5N5GV18"/>
<reference evidence="1 2" key="1">
    <citation type="submission" date="2019-09" db="EMBL/GenBank/DDBJ databases">
        <authorList>
            <person name="Ou C."/>
        </authorList>
    </citation>
    <scope>NUCLEOTIDE SEQUENCE [LARGE SCALE GENOMIC DNA]</scope>
    <source>
        <strain evidence="1">S2</strain>
        <tissue evidence="1">Leaf</tissue>
    </source>
</reference>
<keyword evidence="2" id="KW-1185">Reference proteome</keyword>
<evidence type="ECO:0000313" key="1">
    <source>
        <dbReference type="EMBL" id="KAB2619148.1"/>
    </source>
</evidence>
<proteinExistence type="predicted"/>
<dbReference type="Proteomes" id="UP000327157">
    <property type="component" value="Chromosome 15"/>
</dbReference>
<accession>A0A5N5GV18</accession>
<gene>
    <name evidence="1" type="ORF">D8674_015017</name>
</gene>
<sequence>MDSTLFQLVKKSPLELKQIDSEILTLKFKSILRNIVKIMGDLKAKPYSATSLDWHSLYLVASRVRCAIPKQTDPVIDPVVSFRSVIQEVIDKLNHKGTMIELETLHNLTLLPILLSHPSLLRPKKGNSLRMWSYAKNFQTHHFVNCTQGYILRLVTIELENVYASHGGDLLTLDWKTSFELQDYGSRLRHLLRDYHTNYNGSNMLDFLKLSRHIAMDAKHRLGITDAEIDMIFSNSFPGFLGVLFESICNRRRRNHRVNFTSTWRYTAK</sequence>
<comment type="caution">
    <text evidence="1">The sequence shown here is derived from an EMBL/GenBank/DDBJ whole genome shotgun (WGS) entry which is preliminary data.</text>
</comment>
<reference evidence="2" key="2">
    <citation type="submission" date="2019-10" db="EMBL/GenBank/DDBJ databases">
        <title>A de novo genome assembly of a pear dwarfing rootstock.</title>
        <authorList>
            <person name="Wang F."/>
            <person name="Wang J."/>
            <person name="Li S."/>
            <person name="Zhang Y."/>
            <person name="Fang M."/>
            <person name="Ma L."/>
            <person name="Zhao Y."/>
            <person name="Jiang S."/>
        </authorList>
    </citation>
    <scope>NUCLEOTIDE SEQUENCE [LARGE SCALE GENOMIC DNA]</scope>
</reference>
<evidence type="ECO:0000313" key="2">
    <source>
        <dbReference type="Proteomes" id="UP000327157"/>
    </source>
</evidence>